<dbReference type="Proteomes" id="UP000245647">
    <property type="component" value="Unassembled WGS sequence"/>
</dbReference>
<reference evidence="1 2" key="1">
    <citation type="submission" date="2018-04" db="EMBL/GenBank/DDBJ databases">
        <title>Pedobacter chongqingensis sp. nov., isolated from a rottenly hemp rope.</title>
        <authorList>
            <person name="Cai Y."/>
        </authorList>
    </citation>
    <scope>NUCLEOTIDE SEQUENCE [LARGE SCALE GENOMIC DNA]</scope>
    <source>
        <strain evidence="1 2">FJ4-8</strain>
    </source>
</reference>
<dbReference type="EMBL" id="QEAS01000013">
    <property type="protein sequence ID" value="PWG79618.1"/>
    <property type="molecule type" value="Genomic_DNA"/>
</dbReference>
<protein>
    <submittedName>
        <fullName evidence="1">Uncharacterized protein</fullName>
    </submittedName>
</protein>
<keyword evidence="2" id="KW-1185">Reference proteome</keyword>
<dbReference type="RefSeq" id="WP_109416862.1">
    <property type="nucleotide sequence ID" value="NZ_QEAS01000013.1"/>
</dbReference>
<accession>A0A2U2PDY8</accession>
<comment type="caution">
    <text evidence="1">The sequence shown here is derived from an EMBL/GenBank/DDBJ whole genome shotgun (WGS) entry which is preliminary data.</text>
</comment>
<gene>
    <name evidence="1" type="ORF">DDR33_16270</name>
</gene>
<proteinExistence type="predicted"/>
<name>A0A2U2PDY8_9SPHI</name>
<organism evidence="1 2">
    <name type="scientific">Pararcticibacter amylolyticus</name>
    <dbReference type="NCBI Taxonomy" id="2173175"/>
    <lineage>
        <taxon>Bacteria</taxon>
        <taxon>Pseudomonadati</taxon>
        <taxon>Bacteroidota</taxon>
        <taxon>Sphingobacteriia</taxon>
        <taxon>Sphingobacteriales</taxon>
        <taxon>Sphingobacteriaceae</taxon>
        <taxon>Pararcticibacter</taxon>
    </lineage>
</organism>
<evidence type="ECO:0000313" key="1">
    <source>
        <dbReference type="EMBL" id="PWG79618.1"/>
    </source>
</evidence>
<sequence>MISLIAAFKLEIFLNIALKKYSEELIDETTTRVKKTISNAGEALVQNETGPLVSLFDTRSPPRADRFGKTRRKRAFSWLRGTIGADNNLSSLIVGGKKMTFSFFLHEKNLHK</sequence>
<evidence type="ECO:0000313" key="2">
    <source>
        <dbReference type="Proteomes" id="UP000245647"/>
    </source>
</evidence>
<dbReference type="AlphaFoldDB" id="A0A2U2PDY8"/>